<evidence type="ECO:0000256" key="5">
    <source>
        <dbReference type="ARBA" id="ARBA00023054"/>
    </source>
</evidence>
<dbReference type="EMBL" id="NJET01000040">
    <property type="protein sequence ID" value="PHH63918.1"/>
    <property type="molecule type" value="Genomic_DNA"/>
</dbReference>
<dbReference type="InterPro" id="IPR036236">
    <property type="entry name" value="Znf_C2H2_sf"/>
</dbReference>
<evidence type="ECO:0000256" key="2">
    <source>
        <dbReference type="ARBA" id="ARBA00022723"/>
    </source>
</evidence>
<feature type="region of interest" description="Disordered" evidence="7">
    <location>
        <begin position="254"/>
        <end position="303"/>
    </location>
</feature>
<sequence length="388" mass="42656">MSDVRALLRQQRAARRIQHPLASYTDAGKLLCTLCRDYVRTESLWDKHIRSSSHQQKVQRPQKGSGEDNLAVQQQSQGQEEEHLANKGLHTGGTDGSRLKRKLDDNEADEGEMLDSDMRKRSRSGFSDHRLHIKAKEKDRGGTSSADDAAAAGKERADGPTLTREAAPTPPSLLRRASNTPSQGVELQIPSRPATPSRASSSATPSHSHTPTRSVSQQQSRQPSSGLMSERLPASAPLPQVDEAEWAAFEAEMAAAESKPRTAMGDAAVISAPPMTAEQSAALKQEAAAEAKDPAQAQLDIEDEREEARRALENEFDEMHDLEERVRRLRERRESLRRSALDKSPDAAAVNGTAAEDNGNKDDDDDDDDEEDDEDEEDDWAGLRFRVG</sequence>
<evidence type="ECO:0000256" key="7">
    <source>
        <dbReference type="SAM" id="MobiDB-lite"/>
    </source>
</evidence>
<feature type="region of interest" description="Disordered" evidence="7">
    <location>
        <begin position="333"/>
        <end position="388"/>
    </location>
</feature>
<proteinExistence type="predicted"/>
<dbReference type="PANTHER" id="PTHR13278:SF0">
    <property type="entry name" value="ZINC FINGER PROTEIN 830"/>
    <property type="match status" value="1"/>
</dbReference>
<dbReference type="GO" id="GO:0033260">
    <property type="term" value="P:nuclear DNA replication"/>
    <property type="evidence" value="ECO:0007669"/>
    <property type="project" value="TreeGrafter"/>
</dbReference>
<keyword evidence="5" id="KW-0175">Coiled coil</keyword>
<feature type="compositionally biased region" description="Acidic residues" evidence="7">
    <location>
        <begin position="106"/>
        <end position="115"/>
    </location>
</feature>
<dbReference type="SUPFAM" id="SSF57667">
    <property type="entry name" value="beta-beta-alpha zinc fingers"/>
    <property type="match status" value="1"/>
</dbReference>
<feature type="compositionally biased region" description="Basic and acidic residues" evidence="7">
    <location>
        <begin position="333"/>
        <end position="345"/>
    </location>
</feature>
<reference evidence="8 9" key="1">
    <citation type="submission" date="2017-06" db="EMBL/GenBank/DDBJ databases">
        <title>Ant-infecting Ophiocordyceps genomes reveal a high diversity of potential behavioral manipulation genes and a possible major role for enterotoxins.</title>
        <authorList>
            <person name="De Bekker C."/>
            <person name="Evans H.C."/>
            <person name="Brachmann A."/>
            <person name="Hughes D.P."/>
        </authorList>
    </citation>
    <scope>NUCLEOTIDE SEQUENCE [LARGE SCALE GENOMIC DNA]</scope>
    <source>
        <strain evidence="8 9">Map64</strain>
    </source>
</reference>
<dbReference type="GO" id="GO:0033314">
    <property type="term" value="P:mitotic DNA replication checkpoint signaling"/>
    <property type="evidence" value="ECO:0007669"/>
    <property type="project" value="TreeGrafter"/>
</dbReference>
<dbReference type="PANTHER" id="PTHR13278">
    <property type="entry name" value="ZINC FINGER PROTEIN 830"/>
    <property type="match status" value="1"/>
</dbReference>
<feature type="compositionally biased region" description="Basic and acidic residues" evidence="7">
    <location>
        <begin position="126"/>
        <end position="141"/>
    </location>
</feature>
<gene>
    <name evidence="8" type="ORF">CDD81_5366</name>
</gene>
<feature type="compositionally biased region" description="Acidic residues" evidence="7">
    <location>
        <begin position="362"/>
        <end position="380"/>
    </location>
</feature>
<keyword evidence="6" id="KW-0539">Nucleus</keyword>
<dbReference type="STRING" id="1399860.A0A2C5XIJ8"/>
<evidence type="ECO:0000256" key="3">
    <source>
        <dbReference type="ARBA" id="ARBA00022771"/>
    </source>
</evidence>
<feature type="compositionally biased region" description="Low complexity" evidence="7">
    <location>
        <begin position="142"/>
        <end position="152"/>
    </location>
</feature>
<dbReference type="GO" id="GO:0008270">
    <property type="term" value="F:zinc ion binding"/>
    <property type="evidence" value="ECO:0007669"/>
    <property type="project" value="UniProtKB-KW"/>
</dbReference>
<evidence type="ECO:0000256" key="1">
    <source>
        <dbReference type="ARBA" id="ARBA00004123"/>
    </source>
</evidence>
<comment type="subcellular location">
    <subcellularLocation>
        <location evidence="1">Nucleus</location>
    </subcellularLocation>
</comment>
<keyword evidence="4" id="KW-0862">Zinc</keyword>
<feature type="region of interest" description="Disordered" evidence="7">
    <location>
        <begin position="49"/>
        <end position="239"/>
    </location>
</feature>
<accession>A0A2C5XIJ8</accession>
<evidence type="ECO:0000256" key="4">
    <source>
        <dbReference type="ARBA" id="ARBA00022833"/>
    </source>
</evidence>
<evidence type="ECO:0000313" key="8">
    <source>
        <dbReference type="EMBL" id="PHH63918.1"/>
    </source>
</evidence>
<dbReference type="AlphaFoldDB" id="A0A2C5XIJ8"/>
<protein>
    <submittedName>
        <fullName evidence="8">Uncharacterized protein</fullName>
    </submittedName>
</protein>
<dbReference type="GO" id="GO:0044773">
    <property type="term" value="P:mitotic DNA damage checkpoint signaling"/>
    <property type="evidence" value="ECO:0007669"/>
    <property type="project" value="TreeGrafter"/>
</dbReference>
<feature type="compositionally biased region" description="Low complexity" evidence="7">
    <location>
        <begin position="190"/>
        <end position="225"/>
    </location>
</feature>
<dbReference type="InterPro" id="IPR040050">
    <property type="entry name" value="ZNF830-like"/>
</dbReference>
<evidence type="ECO:0000313" key="9">
    <source>
        <dbReference type="Proteomes" id="UP000226192"/>
    </source>
</evidence>
<keyword evidence="9" id="KW-1185">Reference proteome</keyword>
<keyword evidence="3" id="KW-0863">Zinc-finger</keyword>
<comment type="caution">
    <text evidence="8">The sequence shown here is derived from an EMBL/GenBank/DDBJ whole genome shotgun (WGS) entry which is preliminary data.</text>
</comment>
<dbReference type="Proteomes" id="UP000226192">
    <property type="component" value="Unassembled WGS sequence"/>
</dbReference>
<dbReference type="GO" id="GO:0005681">
    <property type="term" value="C:spliceosomal complex"/>
    <property type="evidence" value="ECO:0007669"/>
    <property type="project" value="InterPro"/>
</dbReference>
<name>A0A2C5XIJ8_9HYPO</name>
<dbReference type="OrthoDB" id="77607at2759"/>
<feature type="compositionally biased region" description="Low complexity" evidence="7">
    <location>
        <begin position="277"/>
        <end position="286"/>
    </location>
</feature>
<organism evidence="8 9">
    <name type="scientific">Ophiocordyceps australis</name>
    <dbReference type="NCBI Taxonomy" id="1399860"/>
    <lineage>
        <taxon>Eukaryota</taxon>
        <taxon>Fungi</taxon>
        <taxon>Dikarya</taxon>
        <taxon>Ascomycota</taxon>
        <taxon>Pezizomycotina</taxon>
        <taxon>Sordariomycetes</taxon>
        <taxon>Hypocreomycetidae</taxon>
        <taxon>Hypocreales</taxon>
        <taxon>Ophiocordycipitaceae</taxon>
        <taxon>Ophiocordyceps</taxon>
    </lineage>
</organism>
<evidence type="ECO:0000256" key="6">
    <source>
        <dbReference type="ARBA" id="ARBA00023242"/>
    </source>
</evidence>
<keyword evidence="2" id="KW-0479">Metal-binding</keyword>
<dbReference type="GO" id="GO:0003676">
    <property type="term" value="F:nucleic acid binding"/>
    <property type="evidence" value="ECO:0007669"/>
    <property type="project" value="InterPro"/>
</dbReference>